<dbReference type="Pfam" id="PF05259">
    <property type="entry name" value="Herpes_UL1"/>
    <property type="match status" value="1"/>
</dbReference>
<feature type="region of interest" description="Disordered" evidence="1">
    <location>
        <begin position="138"/>
        <end position="160"/>
    </location>
</feature>
<dbReference type="GO" id="GO:0019031">
    <property type="term" value="C:viral envelope"/>
    <property type="evidence" value="ECO:0007669"/>
    <property type="project" value="UniProtKB-KW"/>
</dbReference>
<accession>A0A1R3T7Y2</accession>
<sequence>MQASCCEAILVVVGAISIVANASSLDEAIVTGYMKATSVKSVLVRSCLGNDARDTGDAYGVPHEDVATNRISGIFIRTHCEPPEVVLWYESLGRAYWVNPYITLAGITDGVMAVTTNRDITSAVTSLINSAVKKMKSVSVQPPPNGCINPGSPTNRSCDV</sequence>
<dbReference type="PROSITE" id="PS52024">
    <property type="entry name" value="GL_AHV"/>
    <property type="match status" value="1"/>
</dbReference>
<dbReference type="EMBL" id="LT608136">
    <property type="protein sequence ID" value="SCL76973.1"/>
    <property type="molecule type" value="Genomic_DNA"/>
</dbReference>
<dbReference type="InterPro" id="IPR038311">
    <property type="entry name" value="Herpes_gL_N_sf"/>
</dbReference>
<gene>
    <name evidence="3" type="primary">UL1</name>
</gene>
<keyword evidence="3" id="KW-0946">Virion</keyword>
<organism evidence="3">
    <name type="scientific">Spheniscid alphaherpesvirus 1</name>
    <dbReference type="NCBI Taxonomy" id="2560777"/>
    <lineage>
        <taxon>Viruses</taxon>
        <taxon>Duplodnaviria</taxon>
        <taxon>Heunggongvirae</taxon>
        <taxon>Peploviricota</taxon>
        <taxon>Herviviricetes</taxon>
        <taxon>Herpesvirales</taxon>
        <taxon>Orthoherpesviridae</taxon>
        <taxon>Alphaherpesvirinae</taxon>
        <taxon>Mardivirus</taxon>
        <taxon>Mardivirus spheniscidalpha1</taxon>
    </lineage>
</organism>
<keyword evidence="3" id="KW-0261">Viral envelope protein</keyword>
<proteinExistence type="predicted"/>
<dbReference type="Proteomes" id="UP000280017">
    <property type="component" value="Segment"/>
</dbReference>
<evidence type="ECO:0000259" key="2">
    <source>
        <dbReference type="Pfam" id="PF05259"/>
    </source>
</evidence>
<dbReference type="Gene3D" id="3.30.390.170">
    <property type="match status" value="1"/>
</dbReference>
<dbReference type="InterPro" id="IPR007923">
    <property type="entry name" value="Herpes_gL_N"/>
</dbReference>
<feature type="domain" description="Herpesvirus glycoprotein L N-terminal" evidence="2">
    <location>
        <begin position="30"/>
        <end position="128"/>
    </location>
</feature>
<name>A0A1R3T7Y2_9ALPH</name>
<evidence type="ECO:0000313" key="3">
    <source>
        <dbReference type="EMBL" id="SCL76973.1"/>
    </source>
</evidence>
<protein>
    <submittedName>
        <fullName evidence="3">Envelope glycoprotein L</fullName>
    </submittedName>
</protein>
<evidence type="ECO:0000256" key="1">
    <source>
        <dbReference type="SAM" id="MobiDB-lite"/>
    </source>
</evidence>
<feature type="compositionally biased region" description="Polar residues" evidence="1">
    <location>
        <begin position="151"/>
        <end position="160"/>
    </location>
</feature>
<reference evidence="3" key="1">
    <citation type="submission" date="2016-08" db="EMBL/GenBank/DDBJ databases">
        <authorList>
            <person name="Seilhamer J.J."/>
        </authorList>
    </citation>
    <scope>NUCLEOTIDE SEQUENCE</scope>
    <source>
        <strain evidence="3">Lib01003</strain>
    </source>
</reference>